<comment type="catalytic activity">
    <reaction evidence="2">
        <text>2,5-diamino-6-hydroxy-4-(5-phosphoribosylamino)-pyrimidine + H2O = 2,5,6-triamino-4-hydroxypyrimidine + D-ribose 5-phosphate</text>
        <dbReference type="Rhea" id="RHEA:23436"/>
        <dbReference type="ChEBI" id="CHEBI:15377"/>
        <dbReference type="ChEBI" id="CHEBI:58614"/>
        <dbReference type="ChEBI" id="CHEBI:78346"/>
        <dbReference type="ChEBI" id="CHEBI:137796"/>
    </reaction>
</comment>
<name>A0A377J881_GRIHO</name>
<dbReference type="GeneID" id="58894789"/>
<dbReference type="RefSeq" id="WP_236994868.1">
    <property type="nucleotide sequence ID" value="NZ_CP014055.2"/>
</dbReference>
<evidence type="ECO:0000313" key="4">
    <source>
        <dbReference type="EMBL" id="STO98598.1"/>
    </source>
</evidence>
<evidence type="ECO:0000313" key="5">
    <source>
        <dbReference type="Proteomes" id="UP000254512"/>
    </source>
</evidence>
<dbReference type="InterPro" id="IPR012816">
    <property type="entry name" value="NADAR"/>
</dbReference>
<dbReference type="EMBL" id="UGHD01000003">
    <property type="protein sequence ID" value="STO98598.1"/>
    <property type="molecule type" value="Genomic_DNA"/>
</dbReference>
<gene>
    <name evidence="4" type="primary">ybiA</name>
    <name evidence="4" type="ORF">NCTC11645_03585</name>
</gene>
<dbReference type="InterPro" id="IPR037238">
    <property type="entry name" value="YbiA-like_sf"/>
</dbReference>
<dbReference type="SUPFAM" id="SSF143990">
    <property type="entry name" value="YbiA-like"/>
    <property type="match status" value="1"/>
</dbReference>
<dbReference type="STRING" id="673.AL542_02665"/>
<feature type="domain" description="NADAR" evidence="3">
    <location>
        <begin position="4"/>
        <end position="120"/>
    </location>
</feature>
<dbReference type="AlphaFoldDB" id="A0A377J881"/>
<protein>
    <submittedName>
        <fullName evidence="4">Swarming motility protein ybiA</fullName>
    </submittedName>
</protein>
<evidence type="ECO:0000256" key="1">
    <source>
        <dbReference type="ARBA" id="ARBA00000022"/>
    </source>
</evidence>
<accession>A0A377J881</accession>
<dbReference type="NCBIfam" id="TIGR02464">
    <property type="entry name" value="ribofla_fusion"/>
    <property type="match status" value="1"/>
</dbReference>
<dbReference type="Pfam" id="PF08719">
    <property type="entry name" value="NADAR"/>
    <property type="match status" value="1"/>
</dbReference>
<proteinExistence type="predicted"/>
<evidence type="ECO:0000259" key="3">
    <source>
        <dbReference type="Pfam" id="PF08719"/>
    </source>
</evidence>
<reference evidence="4 5" key="1">
    <citation type="submission" date="2018-06" db="EMBL/GenBank/DDBJ databases">
        <authorList>
            <consortium name="Pathogen Informatics"/>
            <person name="Doyle S."/>
        </authorList>
    </citation>
    <scope>NUCLEOTIDE SEQUENCE [LARGE SCALE GENOMIC DNA]</scope>
    <source>
        <strain evidence="4 5">NCTC11645</strain>
    </source>
</reference>
<evidence type="ECO:0000256" key="2">
    <source>
        <dbReference type="ARBA" id="ARBA00000751"/>
    </source>
</evidence>
<dbReference type="Gene3D" id="1.10.357.40">
    <property type="entry name" value="YbiA-like"/>
    <property type="match status" value="1"/>
</dbReference>
<organism evidence="4 5">
    <name type="scientific">Grimontia hollisae</name>
    <name type="common">Vibrio hollisae</name>
    <dbReference type="NCBI Taxonomy" id="673"/>
    <lineage>
        <taxon>Bacteria</taxon>
        <taxon>Pseudomonadati</taxon>
        <taxon>Pseudomonadota</taxon>
        <taxon>Gammaproteobacteria</taxon>
        <taxon>Vibrionales</taxon>
        <taxon>Vibrionaceae</taxon>
        <taxon>Grimontia</taxon>
    </lineage>
</organism>
<dbReference type="CDD" id="cd15457">
    <property type="entry name" value="NADAR"/>
    <property type="match status" value="1"/>
</dbReference>
<sequence length="128" mass="15042">MIDIDGERWLSTEHYYHAQKFTDKSLQQKIRAALTPREAFSLSREYQSFVRADWEAIRCDIMYFAVMEKFLQHDDLCQQLMATHPALLIENSPCDMFWGSGKNRHGQNKLGMILMSVRTKVAAKYRHV</sequence>
<comment type="catalytic activity">
    <reaction evidence="1">
        <text>5-amino-6-(5-phospho-D-ribosylamino)uracil + H2O = 5,6-diaminouracil + D-ribose 5-phosphate</text>
        <dbReference type="Rhea" id="RHEA:55020"/>
        <dbReference type="ChEBI" id="CHEBI:15377"/>
        <dbReference type="ChEBI" id="CHEBI:46252"/>
        <dbReference type="ChEBI" id="CHEBI:58453"/>
        <dbReference type="ChEBI" id="CHEBI:78346"/>
    </reaction>
</comment>
<dbReference type="Proteomes" id="UP000254512">
    <property type="component" value="Unassembled WGS sequence"/>
</dbReference>